<comment type="caution">
    <text evidence="2">The sequence shown here is derived from an EMBL/GenBank/DDBJ whole genome shotgun (WGS) entry which is preliminary data.</text>
</comment>
<keyword evidence="1" id="KW-0812">Transmembrane</keyword>
<proteinExistence type="predicted"/>
<name>A0ABV6ZV79_9PROT</name>
<dbReference type="EMBL" id="JBHRSV010000002">
    <property type="protein sequence ID" value="MFC2925360.1"/>
    <property type="molecule type" value="Genomic_DNA"/>
</dbReference>
<sequence>MSVRFAFLTLAGAIVALGLSVAAVSLTQGLIDQAIAFAWPSLGAALAAGLAWPAVRNSSAA</sequence>
<keyword evidence="1" id="KW-1133">Transmembrane helix</keyword>
<accession>A0ABV6ZV79</accession>
<feature type="transmembrane region" description="Helical" evidence="1">
    <location>
        <begin position="38"/>
        <end position="55"/>
    </location>
</feature>
<evidence type="ECO:0000313" key="2">
    <source>
        <dbReference type="EMBL" id="MFC2925360.1"/>
    </source>
</evidence>
<keyword evidence="1" id="KW-0472">Membrane</keyword>
<keyword evidence="3" id="KW-1185">Reference proteome</keyword>
<gene>
    <name evidence="2" type="ORF">ACFOOR_04500</name>
</gene>
<reference evidence="3" key="1">
    <citation type="journal article" date="2019" name="Int. J. Syst. Evol. Microbiol.">
        <title>The Global Catalogue of Microorganisms (GCM) 10K type strain sequencing project: providing services to taxonomists for standard genome sequencing and annotation.</title>
        <authorList>
            <consortium name="The Broad Institute Genomics Platform"/>
            <consortium name="The Broad Institute Genome Sequencing Center for Infectious Disease"/>
            <person name="Wu L."/>
            <person name="Ma J."/>
        </authorList>
    </citation>
    <scope>NUCLEOTIDE SEQUENCE [LARGE SCALE GENOMIC DNA]</scope>
    <source>
        <strain evidence="3">KCTC 52487</strain>
    </source>
</reference>
<evidence type="ECO:0000313" key="3">
    <source>
        <dbReference type="Proteomes" id="UP001595379"/>
    </source>
</evidence>
<dbReference type="Proteomes" id="UP001595379">
    <property type="component" value="Unassembled WGS sequence"/>
</dbReference>
<dbReference type="RefSeq" id="WP_343165015.1">
    <property type="nucleotide sequence ID" value="NZ_JBHRSV010000002.1"/>
</dbReference>
<protein>
    <submittedName>
        <fullName evidence="2">Uncharacterized protein</fullName>
    </submittedName>
</protein>
<organism evidence="2 3">
    <name type="scientific">Hyphobacterium vulgare</name>
    <dbReference type="NCBI Taxonomy" id="1736751"/>
    <lineage>
        <taxon>Bacteria</taxon>
        <taxon>Pseudomonadati</taxon>
        <taxon>Pseudomonadota</taxon>
        <taxon>Alphaproteobacteria</taxon>
        <taxon>Maricaulales</taxon>
        <taxon>Maricaulaceae</taxon>
        <taxon>Hyphobacterium</taxon>
    </lineage>
</organism>
<evidence type="ECO:0000256" key="1">
    <source>
        <dbReference type="SAM" id="Phobius"/>
    </source>
</evidence>